<evidence type="ECO:0000256" key="5">
    <source>
        <dbReference type="ARBA" id="ARBA00023136"/>
    </source>
</evidence>
<sequence>MELKSFFRYLGRNKTYTLINVIGFALSLAFVILTMAYTWQESTVDHFHKDADRIYIAVNKTAEGWWEAGDALPVTYWYKETFPEVEDVCPVVSVKDVAVECRGGQQEAVTLFTEDNFFSFFSFPLVWGSPETVLDDPYKAVLSERFSKQLFGEGNPVGRTLRIADSILVEVGGVMKDMEKTVLPSADLLLRVERARDFNPGLTRESTNNAGVSITCLKAVPGKDMNDYRQKALDMYKRKGYWIFDSNQVFFAHTDVAFLRIDKAYLAKTGQVPSVLDSDTMNEWLFFDHYTLRSGDRMLIRLLWVLVLIVLAFALFNYINLSMAQAQFRFREAACRRLVGASRLSVRCRLMVESFSLTLASFLLALLLAFAFHPYAEHLLQEEIDLSVLGSPSGMGLCLFLVGFVSLLSSWIPSGIVASVKPLDVMKGSFRRCSKGRSGALFVGFQSAVTFILMSLAVVCTVQVYALIHAPLGYRTTNVLDVGCSIPVWYEEGGEEAFYVALEQVRRIPGVERVGLAVNLPASDGNNISAWYNDRWMSAYWATMDSTAFHIMGFDVLRDNRTAYQGGCFLNRSAYGAMGLPVDADYVEMRNEYDGRVYLKRVPLRGMIEDVRHRNVLSEAEPYFIEVYDDYSRYDDSFCDLVVEVSGDPIAVYRSVEAVVADCFGPEAGTEISFLDQNVQNTFVQQIRLNRLLILFSLVALLVSLLGLVAMSVFYMRQRLQEVAVRKVFGADNGQVFWHLVKPFMACVGIGILLGLPWAWYLTDLWISGFSYRVSGIGWLMALVAAFCLLVSFAAVGIQGRIASRTNPAENIKTE</sequence>
<evidence type="ECO:0000256" key="4">
    <source>
        <dbReference type="ARBA" id="ARBA00022989"/>
    </source>
</evidence>
<comment type="caution">
    <text evidence="9">The sequence shown here is derived from an EMBL/GenBank/DDBJ whole genome shotgun (WGS) entry which is preliminary data.</text>
</comment>
<dbReference type="GO" id="GO:0022857">
    <property type="term" value="F:transmembrane transporter activity"/>
    <property type="evidence" value="ECO:0007669"/>
    <property type="project" value="TreeGrafter"/>
</dbReference>
<protein>
    <submittedName>
        <fullName evidence="9">ABC transporter permease</fullName>
    </submittedName>
</protein>
<feature type="transmembrane region" description="Helical" evidence="6">
    <location>
        <begin position="393"/>
        <end position="420"/>
    </location>
</feature>
<feature type="transmembrane region" description="Helical" evidence="6">
    <location>
        <begin position="692"/>
        <end position="715"/>
    </location>
</feature>
<reference evidence="9" key="1">
    <citation type="submission" date="2020-10" db="EMBL/GenBank/DDBJ databases">
        <authorList>
            <person name="Gilroy R."/>
        </authorList>
    </citation>
    <scope>NUCLEOTIDE SEQUENCE</scope>
    <source>
        <strain evidence="9">2889</strain>
    </source>
</reference>
<dbReference type="AlphaFoldDB" id="A0A9D9DSN0"/>
<dbReference type="InterPro" id="IPR003838">
    <property type="entry name" value="ABC3_permease_C"/>
</dbReference>
<organism evidence="9 10">
    <name type="scientific">Candidatus Pullibacteroides excrementavium</name>
    <dbReference type="NCBI Taxonomy" id="2840905"/>
    <lineage>
        <taxon>Bacteria</taxon>
        <taxon>Pseudomonadati</taxon>
        <taxon>Bacteroidota</taxon>
        <taxon>Bacteroidia</taxon>
        <taxon>Bacteroidales</taxon>
        <taxon>Candidatus Pullibacteroides</taxon>
    </lineage>
</organism>
<name>A0A9D9DSN0_9BACT</name>
<evidence type="ECO:0000256" key="2">
    <source>
        <dbReference type="ARBA" id="ARBA00022475"/>
    </source>
</evidence>
<gene>
    <name evidence="9" type="ORF">IAB08_09085</name>
</gene>
<keyword evidence="5 6" id="KW-0472">Membrane</keyword>
<feature type="domain" description="ABC3 transporter permease C-terminal" evidence="7">
    <location>
        <begin position="694"/>
        <end position="808"/>
    </location>
</feature>
<dbReference type="PANTHER" id="PTHR30572">
    <property type="entry name" value="MEMBRANE COMPONENT OF TRANSPORTER-RELATED"/>
    <property type="match status" value="1"/>
</dbReference>
<dbReference type="Pfam" id="PF12704">
    <property type="entry name" value="MacB_PCD"/>
    <property type="match status" value="1"/>
</dbReference>
<dbReference type="InterPro" id="IPR025857">
    <property type="entry name" value="MacB_PCD"/>
</dbReference>
<evidence type="ECO:0000313" key="10">
    <source>
        <dbReference type="Proteomes" id="UP000823612"/>
    </source>
</evidence>
<feature type="transmembrane region" description="Helical" evidence="6">
    <location>
        <begin position="776"/>
        <end position="798"/>
    </location>
</feature>
<keyword evidence="2" id="KW-1003">Cell membrane</keyword>
<evidence type="ECO:0000259" key="7">
    <source>
        <dbReference type="Pfam" id="PF02687"/>
    </source>
</evidence>
<keyword evidence="4 6" id="KW-1133">Transmembrane helix</keyword>
<evidence type="ECO:0000313" key="9">
    <source>
        <dbReference type="EMBL" id="MBO8433427.1"/>
    </source>
</evidence>
<evidence type="ECO:0000259" key="8">
    <source>
        <dbReference type="Pfam" id="PF12704"/>
    </source>
</evidence>
<dbReference type="Proteomes" id="UP000823612">
    <property type="component" value="Unassembled WGS sequence"/>
</dbReference>
<dbReference type="InterPro" id="IPR050250">
    <property type="entry name" value="Macrolide_Exporter_MacB"/>
</dbReference>
<evidence type="ECO:0000256" key="3">
    <source>
        <dbReference type="ARBA" id="ARBA00022692"/>
    </source>
</evidence>
<feature type="transmembrane region" description="Helical" evidence="6">
    <location>
        <begin position="21"/>
        <end position="39"/>
    </location>
</feature>
<comment type="subcellular location">
    <subcellularLocation>
        <location evidence="1">Cell membrane</location>
        <topology evidence="1">Multi-pass membrane protein</topology>
    </subcellularLocation>
</comment>
<dbReference type="Pfam" id="PF02687">
    <property type="entry name" value="FtsX"/>
    <property type="match status" value="2"/>
</dbReference>
<evidence type="ECO:0000256" key="1">
    <source>
        <dbReference type="ARBA" id="ARBA00004651"/>
    </source>
</evidence>
<accession>A0A9D9DSN0</accession>
<reference evidence="9" key="2">
    <citation type="journal article" date="2021" name="PeerJ">
        <title>Extensive microbial diversity within the chicken gut microbiome revealed by metagenomics and culture.</title>
        <authorList>
            <person name="Gilroy R."/>
            <person name="Ravi A."/>
            <person name="Getino M."/>
            <person name="Pursley I."/>
            <person name="Horton D.L."/>
            <person name="Alikhan N.F."/>
            <person name="Baker D."/>
            <person name="Gharbi K."/>
            <person name="Hall N."/>
            <person name="Watson M."/>
            <person name="Adriaenssens E.M."/>
            <person name="Foster-Nyarko E."/>
            <person name="Jarju S."/>
            <person name="Secka A."/>
            <person name="Antonio M."/>
            <person name="Oren A."/>
            <person name="Chaudhuri R.R."/>
            <person name="La Ragione R."/>
            <person name="Hildebrand F."/>
            <person name="Pallen M.J."/>
        </authorList>
    </citation>
    <scope>NUCLEOTIDE SEQUENCE</scope>
    <source>
        <strain evidence="9">2889</strain>
    </source>
</reference>
<proteinExistence type="predicted"/>
<feature type="transmembrane region" description="Helical" evidence="6">
    <location>
        <begin position="302"/>
        <end position="321"/>
    </location>
</feature>
<feature type="transmembrane region" description="Helical" evidence="6">
    <location>
        <begin position="441"/>
        <end position="468"/>
    </location>
</feature>
<feature type="transmembrane region" description="Helical" evidence="6">
    <location>
        <begin position="350"/>
        <end position="373"/>
    </location>
</feature>
<keyword evidence="3 6" id="KW-0812">Transmembrane</keyword>
<dbReference type="PANTHER" id="PTHR30572:SF18">
    <property type="entry name" value="ABC-TYPE MACROLIDE FAMILY EXPORT SYSTEM PERMEASE COMPONENT 2"/>
    <property type="match status" value="1"/>
</dbReference>
<feature type="domain" description="ABC3 transporter permease C-terminal" evidence="7">
    <location>
        <begin position="305"/>
        <end position="418"/>
    </location>
</feature>
<feature type="transmembrane region" description="Helical" evidence="6">
    <location>
        <begin position="736"/>
        <end position="756"/>
    </location>
</feature>
<feature type="domain" description="MacB-like periplasmic core" evidence="8">
    <location>
        <begin position="17"/>
        <end position="195"/>
    </location>
</feature>
<dbReference type="GO" id="GO:0005886">
    <property type="term" value="C:plasma membrane"/>
    <property type="evidence" value="ECO:0007669"/>
    <property type="project" value="UniProtKB-SubCell"/>
</dbReference>
<evidence type="ECO:0000256" key="6">
    <source>
        <dbReference type="SAM" id="Phobius"/>
    </source>
</evidence>
<dbReference type="EMBL" id="JADIMZ010000136">
    <property type="protein sequence ID" value="MBO8433427.1"/>
    <property type="molecule type" value="Genomic_DNA"/>
</dbReference>